<dbReference type="InterPro" id="IPR013025">
    <property type="entry name" value="Ribosomal_uL23-like"/>
</dbReference>
<name>L7VJP8_9FLAO</name>
<dbReference type="GO" id="GO:0005840">
    <property type="term" value="C:ribosome"/>
    <property type="evidence" value="ECO:0007669"/>
    <property type="project" value="UniProtKB-KW"/>
</dbReference>
<dbReference type="InterPro" id="IPR012677">
    <property type="entry name" value="Nucleotide-bd_a/b_plait_sf"/>
</dbReference>
<dbReference type="AlphaFoldDB" id="L7VJP8"/>
<sequence length="91" mass="11096">MIYFIKSIITEKSLSIKELKNIYTFLFHYKANKLNIKKEIEKRFNVTVKTVRTMILLIKKMRKKNSNNNYSKYRKIKKVFIELKEGQYIEV</sequence>
<proteinExistence type="inferred from homology"/>
<evidence type="ECO:0000256" key="4">
    <source>
        <dbReference type="ARBA" id="ARBA00035481"/>
    </source>
</evidence>
<gene>
    <name evidence="5" type="primary">rplW</name>
    <name evidence="5" type="ORF">ASNER_153</name>
</gene>
<dbReference type="OrthoDB" id="9797862at2"/>
<dbReference type="STRING" id="1133592.ASNER_153"/>
<dbReference type="KEGG" id="udi:ASNER_153"/>
<evidence type="ECO:0000256" key="2">
    <source>
        <dbReference type="ARBA" id="ARBA00022980"/>
    </source>
</evidence>
<accession>L7VJP8</accession>
<keyword evidence="2 5" id="KW-0689">Ribosomal protein</keyword>
<dbReference type="Pfam" id="PF00276">
    <property type="entry name" value="Ribosomal_L23"/>
    <property type="match status" value="1"/>
</dbReference>
<keyword evidence="3" id="KW-0687">Ribonucleoprotein</keyword>
<dbReference type="HOGENOM" id="CLU_037562_3_0_10"/>
<dbReference type="InterPro" id="IPR012678">
    <property type="entry name" value="Ribosomal_uL23/eL15/eS24_sf"/>
</dbReference>
<keyword evidence="6" id="KW-1185">Reference proteome</keyword>
<dbReference type="SUPFAM" id="SSF54189">
    <property type="entry name" value="Ribosomal proteins S24e, L23 and L15e"/>
    <property type="match status" value="1"/>
</dbReference>
<dbReference type="GO" id="GO:0003735">
    <property type="term" value="F:structural constituent of ribosome"/>
    <property type="evidence" value="ECO:0007669"/>
    <property type="project" value="InterPro"/>
</dbReference>
<dbReference type="EMBL" id="CP003263">
    <property type="protein sequence ID" value="AGC66914.1"/>
    <property type="molecule type" value="Genomic_DNA"/>
</dbReference>
<evidence type="ECO:0000313" key="5">
    <source>
        <dbReference type="EMBL" id="AGC66914.1"/>
    </source>
</evidence>
<dbReference type="GO" id="GO:1990904">
    <property type="term" value="C:ribonucleoprotein complex"/>
    <property type="evidence" value="ECO:0007669"/>
    <property type="project" value="UniProtKB-KW"/>
</dbReference>
<evidence type="ECO:0000313" key="6">
    <source>
        <dbReference type="Proteomes" id="UP000011174"/>
    </source>
</evidence>
<protein>
    <recommendedName>
        <fullName evidence="4">50S ribosomal protein L23</fullName>
    </recommendedName>
</protein>
<evidence type="ECO:0000256" key="1">
    <source>
        <dbReference type="ARBA" id="ARBA00006700"/>
    </source>
</evidence>
<reference evidence="5 6" key="1">
    <citation type="journal article" date="2013" name="Environ. Microbiol.">
        <title>The nutrient supplying capabilities of Uzinura, an endosymbiont of armoured scale insects.</title>
        <authorList>
            <person name="Sabree Z.L."/>
            <person name="Huang C.Y."/>
            <person name="Okusu A."/>
            <person name="Moran N.A."/>
            <person name="Normark B.B."/>
        </authorList>
    </citation>
    <scope>NUCLEOTIDE SEQUENCE [LARGE SCALE GENOMIC DNA]</scope>
    <source>
        <strain evidence="5 6">ASNER</strain>
    </source>
</reference>
<organism evidence="5 6">
    <name type="scientific">Candidatus Uzinura diaspidicola str. ASNER</name>
    <dbReference type="NCBI Taxonomy" id="1133592"/>
    <lineage>
        <taxon>Bacteria</taxon>
        <taxon>Pseudomonadati</taxon>
        <taxon>Bacteroidota</taxon>
        <taxon>Flavobacteriia</taxon>
        <taxon>Flavobacteriales</taxon>
        <taxon>Candidatus Uzinura</taxon>
    </lineage>
</organism>
<evidence type="ECO:0000256" key="3">
    <source>
        <dbReference type="ARBA" id="ARBA00023274"/>
    </source>
</evidence>
<comment type="similarity">
    <text evidence="1">Belongs to the universal ribosomal protein uL23 family.</text>
</comment>
<dbReference type="Proteomes" id="UP000011174">
    <property type="component" value="Chromosome"/>
</dbReference>
<dbReference type="GO" id="GO:0006412">
    <property type="term" value="P:translation"/>
    <property type="evidence" value="ECO:0007669"/>
    <property type="project" value="InterPro"/>
</dbReference>
<dbReference type="Gene3D" id="3.30.70.330">
    <property type="match status" value="1"/>
</dbReference>